<sequence length="629" mass="67266">MSSYDASAPEQEQPNKRIRLSEPIAKEGPGHGASAGQAASTRPTTSEHVQSLSSNPTRSAITSSTLGPKRLANDGSTPVPASGRVKLEDIAGAQQQPSPRPGSSQQTINSVKPIPSTIHRIPPSTGPSTPSPASAGGLARPNSMLPSHTSRYVYPAAATPMLSRTPSAGSGAVTPSGNNASGLGQATPQRIPHPLSSNITQNGQGRFVPSTAGLRTPQTPGTAFSTGSGSTPGMAGRSIMSTQPMSGRSFPPSATIPNSASRPATPGAGVLSNQQPALVHITRPRTVEDARTIRETEQLLKGFIEMDQKATTQDYISDKPFRDARDVVDRLLPFHIWQMHDEDLDVMEKSKDRKVAERQQITKMTTKKIELERRVRALRVRGDENLQKLGYIQIHQASWPDFREAQTRAQGVIRAAQLENERVVHEYRKRHADMLRLNEERRAAENASRRTMTDQAKMTPNQFPPSEVKPHMLSTNISRANPASTSSASPHYVPPAHTSKPVDIRVPLTMLAQLTSLNIIRTPGAEGAVAPSLPPPPATVLRTAEDMSHILISVNLTAVNAAQLAFLAELVKQQTSSKGTSTPNRIGTSSATTPLQRPHMPAANPQQTPRPPAAAATQNNSGTPASRPA</sequence>
<feature type="compositionally biased region" description="Basic and acidic residues" evidence="1">
    <location>
        <begin position="438"/>
        <end position="452"/>
    </location>
</feature>
<organism evidence="3 4">
    <name type="scientific">Naganishia liquefaciens</name>
    <dbReference type="NCBI Taxonomy" id="104408"/>
    <lineage>
        <taxon>Eukaryota</taxon>
        <taxon>Fungi</taxon>
        <taxon>Dikarya</taxon>
        <taxon>Basidiomycota</taxon>
        <taxon>Agaricomycotina</taxon>
        <taxon>Tremellomycetes</taxon>
        <taxon>Filobasidiales</taxon>
        <taxon>Filobasidiaceae</taxon>
        <taxon>Naganishia</taxon>
    </lineage>
</organism>
<dbReference type="Pfam" id="PF15249">
    <property type="entry name" value="GLTSCR1"/>
    <property type="match status" value="1"/>
</dbReference>
<evidence type="ECO:0000313" key="4">
    <source>
        <dbReference type="Proteomes" id="UP000620104"/>
    </source>
</evidence>
<dbReference type="AlphaFoldDB" id="A0A8H3TWU1"/>
<reference evidence="3" key="1">
    <citation type="submission" date="2020-07" db="EMBL/GenBank/DDBJ databases">
        <title>Draft Genome Sequence of a Deep-Sea Yeast, Naganishia (Cryptococcus) liquefaciens strain N6.</title>
        <authorList>
            <person name="Han Y.W."/>
            <person name="Kajitani R."/>
            <person name="Morimoto H."/>
            <person name="Parhat M."/>
            <person name="Tsubouchi H."/>
            <person name="Bakenova O."/>
            <person name="Ogata M."/>
            <person name="Argunhan B."/>
            <person name="Aoki R."/>
            <person name="Kajiwara S."/>
            <person name="Itoh T."/>
            <person name="Iwasaki H."/>
        </authorList>
    </citation>
    <scope>NUCLEOTIDE SEQUENCE</scope>
    <source>
        <strain evidence="3">N6</strain>
    </source>
</reference>
<dbReference type="OrthoDB" id="2556847at2759"/>
<feature type="region of interest" description="Disordered" evidence="1">
    <location>
        <begin position="1"/>
        <end position="146"/>
    </location>
</feature>
<evidence type="ECO:0000313" key="3">
    <source>
        <dbReference type="EMBL" id="GHJ88597.1"/>
    </source>
</evidence>
<feature type="region of interest" description="Disordered" evidence="1">
    <location>
        <begin position="211"/>
        <end position="272"/>
    </location>
</feature>
<feature type="region of interest" description="Disordered" evidence="1">
    <location>
        <begin position="165"/>
        <end position="193"/>
    </location>
</feature>
<feature type="domain" description="GLTSCR protein conserved" evidence="2">
    <location>
        <begin position="318"/>
        <end position="385"/>
    </location>
</feature>
<dbReference type="EMBL" id="BLZA01000030">
    <property type="protein sequence ID" value="GHJ88597.1"/>
    <property type="molecule type" value="Genomic_DNA"/>
</dbReference>
<feature type="compositionally biased region" description="Polar residues" evidence="1">
    <location>
        <begin position="165"/>
        <end position="188"/>
    </location>
</feature>
<keyword evidence="4" id="KW-1185">Reference proteome</keyword>
<feature type="compositionally biased region" description="Low complexity" evidence="1">
    <location>
        <begin position="601"/>
        <end position="620"/>
    </location>
</feature>
<protein>
    <recommendedName>
        <fullName evidence="2">GLTSCR protein conserved domain-containing protein</fullName>
    </recommendedName>
</protein>
<evidence type="ECO:0000256" key="1">
    <source>
        <dbReference type="SAM" id="MobiDB-lite"/>
    </source>
</evidence>
<feature type="compositionally biased region" description="Polar residues" evidence="1">
    <location>
        <begin position="574"/>
        <end position="595"/>
    </location>
</feature>
<feature type="compositionally biased region" description="Low complexity" evidence="1">
    <location>
        <begin position="122"/>
        <end position="137"/>
    </location>
</feature>
<name>A0A8H3TWU1_9TREE</name>
<evidence type="ECO:0000259" key="2">
    <source>
        <dbReference type="Pfam" id="PF15249"/>
    </source>
</evidence>
<proteinExistence type="predicted"/>
<feature type="compositionally biased region" description="Low complexity" evidence="1">
    <location>
        <begin position="94"/>
        <end position="106"/>
    </location>
</feature>
<feature type="region of interest" description="Disordered" evidence="1">
    <location>
        <begin position="438"/>
        <end position="467"/>
    </location>
</feature>
<dbReference type="Proteomes" id="UP000620104">
    <property type="component" value="Unassembled WGS sequence"/>
</dbReference>
<gene>
    <name evidence="3" type="ORF">NliqN6_4999</name>
</gene>
<feature type="compositionally biased region" description="Polar residues" evidence="1">
    <location>
        <begin position="216"/>
        <end position="231"/>
    </location>
</feature>
<feature type="compositionally biased region" description="Polar residues" evidence="1">
    <location>
        <begin position="37"/>
        <end position="66"/>
    </location>
</feature>
<accession>A0A8H3TWU1</accession>
<dbReference type="InterPro" id="IPR015671">
    <property type="entry name" value="GSCR1_dom"/>
</dbReference>
<feature type="region of interest" description="Disordered" evidence="1">
    <location>
        <begin position="574"/>
        <end position="629"/>
    </location>
</feature>
<comment type="caution">
    <text evidence="3">The sequence shown here is derived from an EMBL/GenBank/DDBJ whole genome shotgun (WGS) entry which is preliminary data.</text>
</comment>